<dbReference type="EnsemblMetazoa" id="CLYHEMT004762.1">
    <property type="protein sequence ID" value="CLYHEMP004762.1"/>
    <property type="gene ID" value="CLYHEMG004762"/>
</dbReference>
<reference evidence="1" key="1">
    <citation type="submission" date="2021-01" db="UniProtKB">
        <authorList>
            <consortium name="EnsemblMetazoa"/>
        </authorList>
    </citation>
    <scope>IDENTIFICATION</scope>
</reference>
<sequence>MIDHGWIKKGEKGPFYIKKFEVFLPPHKTDARVPFRVESEITAIKDSMNGKQYKFDRPIKFQLRYDENHIWPQSCKEKIEPYSTCWNKRRFPICIKRSDILPGPFYPTTNALWKLKIRSKYEFPKIHHTTPFYLQARIQLCSKSFDEDHRRKRRSPSFYHYAPACCNTNQYLDVKTRVTASSPDPCKPCPSGAPKMGGYFCQDCPVGMEPASGAYGCRSKNVLRSK</sequence>
<accession>A0A7M5UYW8</accession>
<dbReference type="OrthoDB" id="5957039at2759"/>
<organism evidence="1 2">
    <name type="scientific">Clytia hemisphaerica</name>
    <dbReference type="NCBI Taxonomy" id="252671"/>
    <lineage>
        <taxon>Eukaryota</taxon>
        <taxon>Metazoa</taxon>
        <taxon>Cnidaria</taxon>
        <taxon>Hydrozoa</taxon>
        <taxon>Hydroidolina</taxon>
        <taxon>Leptothecata</taxon>
        <taxon>Obeliida</taxon>
        <taxon>Clytiidae</taxon>
        <taxon>Clytia</taxon>
    </lineage>
</organism>
<name>A0A7M5UYW8_9CNID</name>
<proteinExistence type="predicted"/>
<evidence type="ECO:0000313" key="1">
    <source>
        <dbReference type="EnsemblMetazoa" id="CLYHEMP004762.1"/>
    </source>
</evidence>
<dbReference type="Proteomes" id="UP000594262">
    <property type="component" value="Unplaced"/>
</dbReference>
<evidence type="ECO:0000313" key="2">
    <source>
        <dbReference type="Proteomes" id="UP000594262"/>
    </source>
</evidence>
<keyword evidence="2" id="KW-1185">Reference proteome</keyword>
<protein>
    <submittedName>
        <fullName evidence="1">Uncharacterized protein</fullName>
    </submittedName>
</protein>
<dbReference type="AlphaFoldDB" id="A0A7M5UYW8"/>